<feature type="domain" description="4'-phosphopantetheinyl transferase" evidence="4">
    <location>
        <begin position="149"/>
        <end position="210"/>
    </location>
</feature>
<reference evidence="6" key="1">
    <citation type="journal article" date="2022" name="Int. J. Syst. Evol. Microbiol.">
        <title>Cellulosimicrobium protaetiae sp. nov., isolated from the gut of the larva of Protaetia brevitarsis seulensis.</title>
        <authorList>
            <person name="Le Han H."/>
            <person name="Nguyen T.T.H."/>
            <person name="Li Z."/>
            <person name="Shin N.R."/>
            <person name="Kim S.G."/>
        </authorList>
    </citation>
    <scope>NUCLEOTIDE SEQUENCE [LARGE SCALE GENOMIC DNA]</scope>
    <source>
        <strain evidence="6">BI34</strain>
    </source>
</reference>
<dbReference type="InterPro" id="IPR050559">
    <property type="entry name" value="P-Pant_transferase_sf"/>
</dbReference>
<keyword evidence="2 5" id="KW-0808">Transferase</keyword>
<evidence type="ECO:0000256" key="2">
    <source>
        <dbReference type="ARBA" id="ARBA00022679"/>
    </source>
</evidence>
<dbReference type="EMBL" id="CP052757">
    <property type="protein sequence ID" value="QJW35865.1"/>
    <property type="molecule type" value="Genomic_DNA"/>
</dbReference>
<evidence type="ECO:0000256" key="1">
    <source>
        <dbReference type="ARBA" id="ARBA00010990"/>
    </source>
</evidence>
<dbReference type="OrthoDB" id="190168at2"/>
<gene>
    <name evidence="5" type="ORF">FIC82_006295</name>
</gene>
<dbReference type="Pfam" id="PF01648">
    <property type="entry name" value="ACPS"/>
    <property type="match status" value="1"/>
</dbReference>
<dbReference type="Gene3D" id="3.90.470.20">
    <property type="entry name" value="4'-phosphopantetheinyl transferase domain"/>
    <property type="match status" value="2"/>
</dbReference>
<proteinExistence type="inferred from homology"/>
<dbReference type="RefSeq" id="WP_154797954.1">
    <property type="nucleotide sequence ID" value="NZ_CP052757.1"/>
</dbReference>
<feature type="region of interest" description="Disordered" evidence="3">
    <location>
        <begin position="113"/>
        <end position="149"/>
    </location>
</feature>
<feature type="compositionally biased region" description="Gly residues" evidence="3">
    <location>
        <begin position="118"/>
        <end position="148"/>
    </location>
</feature>
<evidence type="ECO:0000313" key="6">
    <source>
        <dbReference type="Proteomes" id="UP000451354"/>
    </source>
</evidence>
<comment type="similarity">
    <text evidence="1">Belongs to the P-Pant transferase superfamily. Gsp/Sfp/HetI/AcpT family.</text>
</comment>
<protein>
    <submittedName>
        <fullName evidence="5">4'-phosphopantetheinyl transferase superfamily protein</fullName>
    </submittedName>
</protein>
<keyword evidence="6" id="KW-1185">Reference proteome</keyword>
<dbReference type="Proteomes" id="UP000451354">
    <property type="component" value="Chromosome"/>
</dbReference>
<evidence type="ECO:0000313" key="5">
    <source>
        <dbReference type="EMBL" id="QJW35865.1"/>
    </source>
</evidence>
<dbReference type="KEGG" id="cprt:FIC82_006295"/>
<organism evidence="5 6">
    <name type="scientific">Cellulosimicrobium protaetiae</name>
    <dbReference type="NCBI Taxonomy" id="2587808"/>
    <lineage>
        <taxon>Bacteria</taxon>
        <taxon>Bacillati</taxon>
        <taxon>Actinomycetota</taxon>
        <taxon>Actinomycetes</taxon>
        <taxon>Micrococcales</taxon>
        <taxon>Promicromonosporaceae</taxon>
        <taxon>Cellulosimicrobium</taxon>
    </lineage>
</organism>
<dbReference type="InterPro" id="IPR008278">
    <property type="entry name" value="4-PPantetheinyl_Trfase_dom"/>
</dbReference>
<dbReference type="AlphaFoldDB" id="A0A6M5UF26"/>
<dbReference type="GO" id="GO:0019878">
    <property type="term" value="P:lysine biosynthetic process via aminoadipic acid"/>
    <property type="evidence" value="ECO:0007669"/>
    <property type="project" value="TreeGrafter"/>
</dbReference>
<dbReference type="InterPro" id="IPR037143">
    <property type="entry name" value="4-PPantetheinyl_Trfase_dom_sf"/>
</dbReference>
<dbReference type="GO" id="GO:0008897">
    <property type="term" value="F:holo-[acyl-carrier-protein] synthase activity"/>
    <property type="evidence" value="ECO:0007669"/>
    <property type="project" value="InterPro"/>
</dbReference>
<dbReference type="PANTHER" id="PTHR12215">
    <property type="entry name" value="PHOSPHOPANTETHEINE TRANSFERASE"/>
    <property type="match status" value="1"/>
</dbReference>
<dbReference type="GO" id="GO:0000287">
    <property type="term" value="F:magnesium ion binding"/>
    <property type="evidence" value="ECO:0007669"/>
    <property type="project" value="InterPro"/>
</dbReference>
<evidence type="ECO:0000256" key="3">
    <source>
        <dbReference type="SAM" id="MobiDB-lite"/>
    </source>
</evidence>
<accession>A0A6M5UF26</accession>
<evidence type="ECO:0000259" key="4">
    <source>
        <dbReference type="Pfam" id="PF01648"/>
    </source>
</evidence>
<dbReference type="GO" id="GO:0005829">
    <property type="term" value="C:cytosol"/>
    <property type="evidence" value="ECO:0007669"/>
    <property type="project" value="TreeGrafter"/>
</dbReference>
<dbReference type="PANTHER" id="PTHR12215:SF10">
    <property type="entry name" value="L-AMINOADIPATE-SEMIALDEHYDE DEHYDROGENASE-PHOSPHOPANTETHEINYL TRANSFERASE"/>
    <property type="match status" value="1"/>
</dbReference>
<name>A0A6M5UF26_9MICO</name>
<sequence>MPRSSAPASVTVWCTHALRAGDGDGDGWLTPEEAARASSFRREEDRRRFTTGRALVRAVVGERRGIAPREVDVRVGARDGVRPGKPFVGGGPPFSVAHADRWVLVAVLDDGPVEGSGAEPGPGGRGRTGPGGRAGDGPGGRAGTGPGVQVGVDVESLAPARDHLTDLVEAVPPQERPAGGWTAASFTRTWVRREAVLKAVGTGLLAPRDDLVLAPADDEARVVHSGGALPGVDRLAVRDLPLPADGPGPACFAAVAVCAPPRSRAGAGPEPGGLAATGPGLAAVLADGHDLLARHGLVPG</sequence>
<dbReference type="SUPFAM" id="SSF56214">
    <property type="entry name" value="4'-phosphopantetheinyl transferase"/>
    <property type="match status" value="2"/>
</dbReference>